<dbReference type="AlphaFoldDB" id="A0A9E7SPQ9"/>
<dbReference type="InterPro" id="IPR001959">
    <property type="entry name" value="Transposase"/>
</dbReference>
<evidence type="ECO:0000313" key="3">
    <source>
        <dbReference type="Proteomes" id="UP001055732"/>
    </source>
</evidence>
<reference evidence="2" key="2">
    <citation type="submission" date="2022-06" db="EMBL/GenBank/DDBJ databases">
        <authorList>
            <person name="Park Y.-J."/>
        </authorList>
    </citation>
    <scope>NUCLEOTIDE SEQUENCE</scope>
    <source>
        <strain evidence="2">TY</strain>
    </source>
</reference>
<name>A0A9E7SPQ9_THEAG</name>
<gene>
    <name evidence="2" type="ORF">NF865_04475</name>
</gene>
<protein>
    <submittedName>
        <fullName evidence="2">Transposase</fullName>
    </submittedName>
</protein>
<keyword evidence="3" id="KW-1185">Reference proteome</keyword>
<dbReference type="EMBL" id="CP099582">
    <property type="protein sequence ID" value="USS41441.1"/>
    <property type="molecule type" value="Genomic_DNA"/>
</dbReference>
<dbReference type="RefSeq" id="WP_253305382.1">
    <property type="nucleotide sequence ID" value="NZ_CP099582.1"/>
</dbReference>
<dbReference type="Pfam" id="PF01385">
    <property type="entry name" value="OrfB_IS605"/>
    <property type="match status" value="1"/>
</dbReference>
<evidence type="ECO:0000313" key="2">
    <source>
        <dbReference type="EMBL" id="USS41441.1"/>
    </source>
</evidence>
<organism evidence="2 3">
    <name type="scientific">Thermococcus aggregans</name>
    <dbReference type="NCBI Taxonomy" id="110163"/>
    <lineage>
        <taxon>Archaea</taxon>
        <taxon>Methanobacteriati</taxon>
        <taxon>Methanobacteriota</taxon>
        <taxon>Thermococci</taxon>
        <taxon>Thermococcales</taxon>
        <taxon>Thermococcaceae</taxon>
        <taxon>Thermococcus</taxon>
    </lineage>
</organism>
<dbReference type="Proteomes" id="UP001055732">
    <property type="component" value="Chromosome"/>
</dbReference>
<proteinExistence type="predicted"/>
<accession>A0A9E7SPQ9</accession>
<feature type="domain" description="Probable transposase IS891/IS1136/IS1341" evidence="1">
    <location>
        <begin position="47"/>
        <end position="131"/>
    </location>
</feature>
<reference evidence="2" key="1">
    <citation type="journal article" date="1998" name="Int. J. Syst. Bacteriol. 48 Pt">
        <title>Thermococcus guaymasensis sp. nov. and Thermococcus aggregans sp. nov., two novel thermophilic archaea isolated from the Guaymas Basin hydrothermal vent site.</title>
        <authorList>
            <person name="Canganella F."/>
            <person name="Jones W.J."/>
            <person name="Gambacorta A."/>
            <person name="Antranikian G."/>
        </authorList>
    </citation>
    <scope>NUCLEOTIDE SEQUENCE</scope>
    <source>
        <strain evidence="2">TY</strain>
    </source>
</reference>
<evidence type="ECO:0000259" key="1">
    <source>
        <dbReference type="Pfam" id="PF01385"/>
    </source>
</evidence>
<dbReference type="KEGG" id="tagg:NF865_04475"/>
<sequence>MTKYHYLHPLLEEIKEGKAKLGGLFLFPDKLVLNFVKTVEYFEPRDWMSIDINLTNVTVLAGLTVYRFDTRELYHVHRVYEEKRQKIQKISAWNRRLSTELLKKYFGREKNRARDFLHKLSNKIVEIARENGWV</sequence>